<gene>
    <name evidence="2" type="ORF">NMY3_01354</name>
</gene>
<organism evidence="2 3">
    <name type="scientific">Candidatus Nitrosocosmicus oleophilus</name>
    <dbReference type="NCBI Taxonomy" id="1353260"/>
    <lineage>
        <taxon>Archaea</taxon>
        <taxon>Nitrososphaerota</taxon>
        <taxon>Nitrososphaeria</taxon>
        <taxon>Nitrososphaerales</taxon>
        <taxon>Nitrososphaeraceae</taxon>
        <taxon>Candidatus Nitrosocosmicus</taxon>
    </lineage>
</organism>
<feature type="compositionally biased region" description="Polar residues" evidence="1">
    <location>
        <begin position="352"/>
        <end position="367"/>
    </location>
</feature>
<dbReference type="KEGG" id="taa:NMY3_01354"/>
<dbReference type="AlphaFoldDB" id="A0A654LVU4"/>
<keyword evidence="3" id="KW-1185">Reference proteome</keyword>
<feature type="compositionally biased region" description="Basic and acidic residues" evidence="1">
    <location>
        <begin position="342"/>
        <end position="351"/>
    </location>
</feature>
<evidence type="ECO:0000256" key="1">
    <source>
        <dbReference type="SAM" id="MobiDB-lite"/>
    </source>
</evidence>
<proteinExistence type="predicted"/>
<accession>A0A654LVU4</accession>
<evidence type="ECO:0000313" key="2">
    <source>
        <dbReference type="EMBL" id="ALI35558.1"/>
    </source>
</evidence>
<evidence type="ECO:0000313" key="3">
    <source>
        <dbReference type="Proteomes" id="UP000058925"/>
    </source>
</evidence>
<dbReference type="EMBL" id="CP012850">
    <property type="protein sequence ID" value="ALI35558.1"/>
    <property type="molecule type" value="Genomic_DNA"/>
</dbReference>
<feature type="region of interest" description="Disordered" evidence="1">
    <location>
        <begin position="339"/>
        <end position="367"/>
    </location>
</feature>
<sequence length="367" mass="42361">MAYLKGKSSLDDESHSTEEARALVDELETISGKKITGNIRLVLEKIGEFNLARKYPTIKDIVILGLRYENKKKLIMRAKGRDLVVTHPRRKGHAIRYALSNMQDFETEDEVSYDVKPSVGAINVNEILKVATFYMDAVGEMLDHKFIEFHHIVIATELNYKDDYQYFEWSIPSQKNKAKVSNYTLTRYRGVLLSLYPNGRMIMTIRSSRHPFNLFTHDGLMDFYITCGQILEHFCRNIGGEKSLSADPMEWKVMQIDGAYDIPIKDLEIAVAEKIPVKKGGGISFKFPGGYLKVKHLNQLYQIYQKRLPYKGKCLRIENRLSFKQPYPSFKDIEYNYSDRNGNGEESRNKVQTEQGVTGINMQSIRR</sequence>
<protein>
    <submittedName>
        <fullName evidence="2">Uncharacterized protein</fullName>
    </submittedName>
</protein>
<dbReference type="Proteomes" id="UP000058925">
    <property type="component" value="Chromosome"/>
</dbReference>
<reference evidence="3" key="1">
    <citation type="submission" date="2015-10" db="EMBL/GenBank/DDBJ databases">
        <title>Niche specialization of a soil ammonia-oxidizing archaeon, Candidatus Nitrosocosmicus oleophilus.</title>
        <authorList>
            <person name="Jung M.-Y."/>
            <person name="Rhee S.-K."/>
        </authorList>
    </citation>
    <scope>NUCLEOTIDE SEQUENCE [LARGE SCALE GENOMIC DNA]</scope>
    <source>
        <strain evidence="3">MY3</strain>
    </source>
</reference>
<name>A0A654LVU4_9ARCH</name>